<evidence type="ECO:0000256" key="2">
    <source>
        <dbReference type="ARBA" id="ARBA00006479"/>
    </source>
</evidence>
<dbReference type="Gene3D" id="3.30.420.40">
    <property type="match status" value="2"/>
</dbReference>
<accession>A0A0R1NA24</accession>
<dbReference type="STRING" id="1423792.FD09_GL000231"/>
<evidence type="ECO:0000256" key="11">
    <source>
        <dbReference type="ARBA" id="ARBA00038887"/>
    </source>
</evidence>
<dbReference type="InterPro" id="IPR043129">
    <property type="entry name" value="ATPase_NBD"/>
</dbReference>
<dbReference type="CDD" id="cd24067">
    <property type="entry name" value="ASKHA_NBD_ROK_BsFRK-like"/>
    <property type="match status" value="1"/>
</dbReference>
<sequence>MMFGGIEAGGTKFVLAVADDNLKIVAREHLDTTQPEAMMPVIIDFFTQHPVTALGIGSFGPIGVNPQQADYGYIKKTPKPGWADYPFLPRLQDALNIPIYWTTDVNVAAYGEMLAGAAQGKKNLVYITVGTGIGAGIIADGQIYSGISHPEVGHLLMHTLPDDHFAGVCPYHQYCLEGIAAGPAIAARNGRPGRDITRDDPFWQVEAYYLAQACVDLTLTLAPEMIVFGGGVANQQQLMPLIRSSFITQLNGYVDTPPVDNYIVHAGLGNDAGIVGSLLLAKSLVAKTVNAPSV</sequence>
<dbReference type="FunFam" id="3.30.420.40:FF:000136">
    <property type="entry name" value="Putative fructokinase"/>
    <property type="match status" value="1"/>
</dbReference>
<protein>
    <recommendedName>
        <fullName evidence="13">Fructokinase</fullName>
        <ecNumber evidence="11">2.7.1.4</ecNumber>
    </recommendedName>
</protein>
<dbReference type="PROSITE" id="PS01125">
    <property type="entry name" value="ROK"/>
    <property type="match status" value="1"/>
</dbReference>
<dbReference type="PANTHER" id="PTHR42742">
    <property type="entry name" value="TRANSCRIPTIONAL REPRESSOR MPRA"/>
    <property type="match status" value="1"/>
</dbReference>
<dbReference type="PANTHER" id="PTHR42742:SF3">
    <property type="entry name" value="FRUCTOKINASE"/>
    <property type="match status" value="1"/>
</dbReference>
<keyword evidence="4" id="KW-0479">Metal-binding</keyword>
<dbReference type="InterPro" id="IPR051804">
    <property type="entry name" value="Carb_Metab_Reg_Kinase/Isom"/>
</dbReference>
<keyword evidence="3" id="KW-0808">Transferase</keyword>
<comment type="similarity">
    <text evidence="2">Belongs to the ROK (NagC/XylR) family.</text>
</comment>
<reference evidence="14 15" key="1">
    <citation type="journal article" date="2015" name="Genome Announc.">
        <title>Expanding the biotechnology potential of lactobacilli through comparative genomics of 213 strains and associated genera.</title>
        <authorList>
            <person name="Sun Z."/>
            <person name="Harris H.M."/>
            <person name="McCann A."/>
            <person name="Guo C."/>
            <person name="Argimon S."/>
            <person name="Zhang W."/>
            <person name="Yang X."/>
            <person name="Jeffery I.B."/>
            <person name="Cooney J.C."/>
            <person name="Kagawa T.F."/>
            <person name="Liu W."/>
            <person name="Song Y."/>
            <person name="Salvetti E."/>
            <person name="Wrobel A."/>
            <person name="Rasinkangas P."/>
            <person name="Parkhill J."/>
            <person name="Rea M.C."/>
            <person name="O'Sullivan O."/>
            <person name="Ritari J."/>
            <person name="Douillard F.P."/>
            <person name="Paul Ross R."/>
            <person name="Yang R."/>
            <person name="Briner A.E."/>
            <person name="Felis G.E."/>
            <person name="de Vos W.M."/>
            <person name="Barrangou R."/>
            <person name="Klaenhammer T.R."/>
            <person name="Caufield P.W."/>
            <person name="Cui Y."/>
            <person name="Zhang H."/>
            <person name="O'Toole P.W."/>
        </authorList>
    </citation>
    <scope>NUCLEOTIDE SEQUENCE [LARGE SCALE GENOMIC DNA]</scope>
    <source>
        <strain evidence="14 15">DSM 12744</strain>
    </source>
</reference>
<keyword evidence="15" id="KW-1185">Reference proteome</keyword>
<dbReference type="Pfam" id="PF00480">
    <property type="entry name" value="ROK"/>
    <property type="match status" value="1"/>
</dbReference>
<evidence type="ECO:0000256" key="13">
    <source>
        <dbReference type="ARBA" id="ARBA00074653"/>
    </source>
</evidence>
<evidence type="ECO:0000313" key="14">
    <source>
        <dbReference type="EMBL" id="KRL14578.1"/>
    </source>
</evidence>
<dbReference type="GO" id="GO:0008865">
    <property type="term" value="F:fructokinase activity"/>
    <property type="evidence" value="ECO:0007669"/>
    <property type="project" value="UniProtKB-EC"/>
</dbReference>
<evidence type="ECO:0000256" key="6">
    <source>
        <dbReference type="ARBA" id="ARBA00022777"/>
    </source>
</evidence>
<dbReference type="SUPFAM" id="SSF53067">
    <property type="entry name" value="Actin-like ATPase domain"/>
    <property type="match status" value="1"/>
</dbReference>
<proteinExistence type="inferred from homology"/>
<dbReference type="EMBL" id="AZEC01000001">
    <property type="protein sequence ID" value="KRL14578.1"/>
    <property type="molecule type" value="Genomic_DNA"/>
</dbReference>
<evidence type="ECO:0000256" key="9">
    <source>
        <dbReference type="ARBA" id="ARBA00022842"/>
    </source>
</evidence>
<comment type="cofactor">
    <cofactor evidence="1">
        <name>Mg(2+)</name>
        <dbReference type="ChEBI" id="CHEBI:18420"/>
    </cofactor>
</comment>
<dbReference type="InterPro" id="IPR049874">
    <property type="entry name" value="ROK_cs"/>
</dbReference>
<evidence type="ECO:0000256" key="3">
    <source>
        <dbReference type="ARBA" id="ARBA00022679"/>
    </source>
</evidence>
<dbReference type="Proteomes" id="UP000051330">
    <property type="component" value="Unassembled WGS sequence"/>
</dbReference>
<keyword evidence="6 14" id="KW-0418">Kinase</keyword>
<keyword evidence="10" id="KW-0119">Carbohydrate metabolism</keyword>
<dbReference type="GO" id="GO:0005524">
    <property type="term" value="F:ATP binding"/>
    <property type="evidence" value="ECO:0007669"/>
    <property type="project" value="UniProtKB-KW"/>
</dbReference>
<evidence type="ECO:0000256" key="4">
    <source>
        <dbReference type="ARBA" id="ARBA00022723"/>
    </source>
</evidence>
<evidence type="ECO:0000256" key="12">
    <source>
        <dbReference type="ARBA" id="ARBA00048451"/>
    </source>
</evidence>
<keyword evidence="7" id="KW-0862">Zinc</keyword>
<comment type="caution">
    <text evidence="14">The sequence shown here is derived from an EMBL/GenBank/DDBJ whole genome shotgun (WGS) entry which is preliminary data.</text>
</comment>
<comment type="catalytic activity">
    <reaction evidence="12">
        <text>D-fructose + ATP = D-fructose 6-phosphate + ADP + H(+)</text>
        <dbReference type="Rhea" id="RHEA:16125"/>
        <dbReference type="ChEBI" id="CHEBI:15378"/>
        <dbReference type="ChEBI" id="CHEBI:30616"/>
        <dbReference type="ChEBI" id="CHEBI:37721"/>
        <dbReference type="ChEBI" id="CHEBI:61527"/>
        <dbReference type="ChEBI" id="CHEBI:456216"/>
        <dbReference type="EC" id="2.7.1.4"/>
    </reaction>
</comment>
<dbReference type="PATRIC" id="fig|1423792.3.peg.235"/>
<evidence type="ECO:0000256" key="8">
    <source>
        <dbReference type="ARBA" id="ARBA00022840"/>
    </source>
</evidence>
<dbReference type="FunFam" id="3.30.420.40:FF:000153">
    <property type="entry name" value="Putative fructokinase"/>
    <property type="match status" value="1"/>
</dbReference>
<keyword evidence="9" id="KW-0460">Magnesium</keyword>
<dbReference type="AlphaFoldDB" id="A0A0R1NA24"/>
<dbReference type="RefSeq" id="WP_057817402.1">
    <property type="nucleotide sequence ID" value="NZ_AZEC01000001.1"/>
</dbReference>
<evidence type="ECO:0000256" key="7">
    <source>
        <dbReference type="ARBA" id="ARBA00022833"/>
    </source>
</evidence>
<evidence type="ECO:0000256" key="10">
    <source>
        <dbReference type="ARBA" id="ARBA00023277"/>
    </source>
</evidence>
<name>A0A0R1NA24_9LACO</name>
<evidence type="ECO:0000313" key="15">
    <source>
        <dbReference type="Proteomes" id="UP000051330"/>
    </source>
</evidence>
<dbReference type="OrthoDB" id="9783435at2"/>
<gene>
    <name evidence="14" type="ORF">FD09_GL000231</name>
</gene>
<keyword evidence="5" id="KW-0547">Nucleotide-binding</keyword>
<evidence type="ECO:0000256" key="1">
    <source>
        <dbReference type="ARBA" id="ARBA00001946"/>
    </source>
</evidence>
<dbReference type="InterPro" id="IPR000600">
    <property type="entry name" value="ROK"/>
</dbReference>
<dbReference type="GO" id="GO:0046872">
    <property type="term" value="F:metal ion binding"/>
    <property type="evidence" value="ECO:0007669"/>
    <property type="project" value="UniProtKB-KW"/>
</dbReference>
<evidence type="ECO:0000256" key="5">
    <source>
        <dbReference type="ARBA" id="ARBA00022741"/>
    </source>
</evidence>
<dbReference type="EC" id="2.7.1.4" evidence="11"/>
<keyword evidence="8" id="KW-0067">ATP-binding</keyword>
<organism evidence="14 15">
    <name type="scientific">Schleiferilactobacillus perolens DSM 12744</name>
    <dbReference type="NCBI Taxonomy" id="1423792"/>
    <lineage>
        <taxon>Bacteria</taxon>
        <taxon>Bacillati</taxon>
        <taxon>Bacillota</taxon>
        <taxon>Bacilli</taxon>
        <taxon>Lactobacillales</taxon>
        <taxon>Lactobacillaceae</taxon>
        <taxon>Schleiferilactobacillus</taxon>
    </lineage>
</organism>